<protein>
    <submittedName>
        <fullName evidence="5">Cytochrome c</fullName>
    </submittedName>
</protein>
<dbReference type="Pfam" id="PF13442">
    <property type="entry name" value="Cytochrome_CBB3"/>
    <property type="match status" value="1"/>
</dbReference>
<keyword evidence="3" id="KW-0408">Iron</keyword>
<comment type="caution">
    <text evidence="5">The sequence shown here is derived from an EMBL/GenBank/DDBJ whole genome shotgun (WGS) entry which is preliminary data.</text>
</comment>
<dbReference type="PROSITE" id="PS51007">
    <property type="entry name" value="CYTC"/>
    <property type="match status" value="1"/>
</dbReference>
<dbReference type="GO" id="GO:0046872">
    <property type="term" value="F:metal ion binding"/>
    <property type="evidence" value="ECO:0007669"/>
    <property type="project" value="UniProtKB-KW"/>
</dbReference>
<keyword evidence="2" id="KW-0479">Metal-binding</keyword>
<dbReference type="Gene3D" id="1.10.760.10">
    <property type="entry name" value="Cytochrome c-like domain"/>
    <property type="match status" value="1"/>
</dbReference>
<organism evidence="5">
    <name type="scientific">mine drainage metagenome</name>
    <dbReference type="NCBI Taxonomy" id="410659"/>
    <lineage>
        <taxon>unclassified sequences</taxon>
        <taxon>metagenomes</taxon>
        <taxon>ecological metagenomes</taxon>
    </lineage>
</organism>
<dbReference type="InterPro" id="IPR009056">
    <property type="entry name" value="Cyt_c-like_dom"/>
</dbReference>
<gene>
    <name evidence="5" type="ORF">GALL_52740</name>
</gene>
<evidence type="ECO:0000256" key="1">
    <source>
        <dbReference type="ARBA" id="ARBA00022617"/>
    </source>
</evidence>
<evidence type="ECO:0000259" key="4">
    <source>
        <dbReference type="PROSITE" id="PS51007"/>
    </source>
</evidence>
<dbReference type="AlphaFoldDB" id="A0A1J5SY11"/>
<sequence>MKKLIVTSLGALALIASASLLNAASASDNWDNHCAKCHGADGTGNTKIGHKLHLKDYTDAKTLADKTDAQLEQDILDGVKRGGREVMKPFKGDLTPDEAKALVQHIRSFAKK</sequence>
<dbReference type="GO" id="GO:0020037">
    <property type="term" value="F:heme binding"/>
    <property type="evidence" value="ECO:0007669"/>
    <property type="project" value="InterPro"/>
</dbReference>
<proteinExistence type="predicted"/>
<dbReference type="InterPro" id="IPR036909">
    <property type="entry name" value="Cyt_c-like_dom_sf"/>
</dbReference>
<feature type="domain" description="Cytochrome c" evidence="4">
    <location>
        <begin position="21"/>
        <end position="110"/>
    </location>
</feature>
<keyword evidence="1" id="KW-0349">Heme</keyword>
<reference evidence="5" key="1">
    <citation type="submission" date="2016-10" db="EMBL/GenBank/DDBJ databases">
        <title>Sequence of Gallionella enrichment culture.</title>
        <authorList>
            <person name="Poehlein A."/>
            <person name="Muehling M."/>
            <person name="Daniel R."/>
        </authorList>
    </citation>
    <scope>NUCLEOTIDE SEQUENCE</scope>
</reference>
<name>A0A1J5SY11_9ZZZZ</name>
<dbReference type="GO" id="GO:0009055">
    <property type="term" value="F:electron transfer activity"/>
    <property type="evidence" value="ECO:0007669"/>
    <property type="project" value="InterPro"/>
</dbReference>
<evidence type="ECO:0000256" key="3">
    <source>
        <dbReference type="ARBA" id="ARBA00023004"/>
    </source>
</evidence>
<accession>A0A1J5SY11</accession>
<evidence type="ECO:0000313" key="5">
    <source>
        <dbReference type="EMBL" id="OIR13458.1"/>
    </source>
</evidence>
<evidence type="ECO:0000256" key="2">
    <source>
        <dbReference type="ARBA" id="ARBA00022723"/>
    </source>
</evidence>
<dbReference type="EMBL" id="MLJW01000014">
    <property type="protein sequence ID" value="OIR13458.1"/>
    <property type="molecule type" value="Genomic_DNA"/>
</dbReference>
<dbReference type="SUPFAM" id="SSF46626">
    <property type="entry name" value="Cytochrome c"/>
    <property type="match status" value="1"/>
</dbReference>